<sequence length="397" mass="43714">MGRSSNPPRVALVVETSTQFGRTLLSGIAQYVRECGPWTVMFTERAVNDRSPSWLREWDGDGIITRVASPDIREIVASKRIPTIDLNEQTADMGIPQIANDHGSVGKLAADHLLERRFIHFAFVGHAGHPWSDERATAFAATVEAKGFSCAVYGHRELGMAALREGAWNTELDQLTEWIKGLPKPVGIMASTDFRGLQVLTACRMAGLAVPIEAAVIGVGADDIACALSDPPLSSVELGAWQMGYEAARLLDSMISGERVPQNYVRRMPPAGVVVRRSTDGVAIYDPSVAKAARYIRQHALNGIRVPDVLSHVGVSRTTLQDRFNRELGESIHDLIAKAKLDRVRELLVETNLSIAEIAVRCGFRHVEYMTEMMRQRTGQTPGSYRAQHSVLTTRRH</sequence>
<dbReference type="Gene3D" id="3.40.50.2300">
    <property type="match status" value="2"/>
</dbReference>
<evidence type="ECO:0000259" key="5">
    <source>
        <dbReference type="PROSITE" id="PS01124"/>
    </source>
</evidence>
<accession>A0A1H4K7K4</accession>
<dbReference type="PROSITE" id="PS01124">
    <property type="entry name" value="HTH_ARAC_FAMILY_2"/>
    <property type="match status" value="1"/>
</dbReference>
<reference evidence="6 7" key="1">
    <citation type="submission" date="2016-10" db="EMBL/GenBank/DDBJ databases">
        <authorList>
            <person name="de Groot N.N."/>
        </authorList>
    </citation>
    <scope>NUCLEOTIDE SEQUENCE [LARGE SCALE GENOMIC DNA]</scope>
    <source>
        <strain evidence="6 7">AB35.6</strain>
    </source>
</reference>
<dbReference type="InterPro" id="IPR046335">
    <property type="entry name" value="LacI/GalR-like_sensor"/>
</dbReference>
<gene>
    <name evidence="6" type="ORF">SAMN05443244_1051</name>
</gene>
<evidence type="ECO:0000313" key="7">
    <source>
        <dbReference type="Proteomes" id="UP000182409"/>
    </source>
</evidence>
<dbReference type="Pfam" id="PF13377">
    <property type="entry name" value="Peripla_BP_3"/>
    <property type="match status" value="1"/>
</dbReference>
<dbReference type="EMBL" id="FNSD01000001">
    <property type="protein sequence ID" value="SEB54501.1"/>
    <property type="molecule type" value="Genomic_DNA"/>
</dbReference>
<dbReference type="Pfam" id="PF22177">
    <property type="entry name" value="PBP1_XylR"/>
    <property type="match status" value="1"/>
</dbReference>
<proteinExistence type="predicted"/>
<dbReference type="SUPFAM" id="SSF53822">
    <property type="entry name" value="Periplasmic binding protein-like I"/>
    <property type="match status" value="1"/>
</dbReference>
<keyword evidence="3" id="KW-0804">Transcription</keyword>
<evidence type="ECO:0000256" key="4">
    <source>
        <dbReference type="SAM" id="MobiDB-lite"/>
    </source>
</evidence>
<dbReference type="InterPro" id="IPR028082">
    <property type="entry name" value="Peripla_BP_I"/>
</dbReference>
<evidence type="ECO:0000313" key="6">
    <source>
        <dbReference type="EMBL" id="SEB54501.1"/>
    </source>
</evidence>
<name>A0A1H4K7K4_9BACT</name>
<organism evidence="6 7">
    <name type="scientific">Terriglobus roseus</name>
    <dbReference type="NCBI Taxonomy" id="392734"/>
    <lineage>
        <taxon>Bacteria</taxon>
        <taxon>Pseudomonadati</taxon>
        <taxon>Acidobacteriota</taxon>
        <taxon>Terriglobia</taxon>
        <taxon>Terriglobales</taxon>
        <taxon>Acidobacteriaceae</taxon>
        <taxon>Terriglobus</taxon>
    </lineage>
</organism>
<evidence type="ECO:0000256" key="3">
    <source>
        <dbReference type="ARBA" id="ARBA00023163"/>
    </source>
</evidence>
<feature type="region of interest" description="Disordered" evidence="4">
    <location>
        <begin position="378"/>
        <end position="397"/>
    </location>
</feature>
<dbReference type="Gene3D" id="1.10.10.60">
    <property type="entry name" value="Homeodomain-like"/>
    <property type="match status" value="1"/>
</dbReference>
<keyword evidence="1" id="KW-0805">Transcription regulation</keyword>
<dbReference type="OrthoDB" id="9795616at2"/>
<dbReference type="SMART" id="SM00342">
    <property type="entry name" value="HTH_ARAC"/>
    <property type="match status" value="1"/>
</dbReference>
<dbReference type="RefSeq" id="WP_074652658.1">
    <property type="nucleotide sequence ID" value="NZ_FNSD01000001.1"/>
</dbReference>
<dbReference type="PANTHER" id="PTHR30146">
    <property type="entry name" value="LACI-RELATED TRANSCRIPTIONAL REPRESSOR"/>
    <property type="match status" value="1"/>
</dbReference>
<evidence type="ECO:0000256" key="1">
    <source>
        <dbReference type="ARBA" id="ARBA00023015"/>
    </source>
</evidence>
<dbReference type="GO" id="GO:0003700">
    <property type="term" value="F:DNA-binding transcription factor activity"/>
    <property type="evidence" value="ECO:0007669"/>
    <property type="project" value="InterPro"/>
</dbReference>
<feature type="domain" description="HTH araC/xylS-type" evidence="5">
    <location>
        <begin position="290"/>
        <end position="388"/>
    </location>
</feature>
<dbReference type="InterPro" id="IPR009057">
    <property type="entry name" value="Homeodomain-like_sf"/>
</dbReference>
<dbReference type="SUPFAM" id="SSF46689">
    <property type="entry name" value="Homeodomain-like"/>
    <property type="match status" value="1"/>
</dbReference>
<dbReference type="Proteomes" id="UP000182409">
    <property type="component" value="Unassembled WGS sequence"/>
</dbReference>
<dbReference type="PANTHER" id="PTHR30146:SF24">
    <property type="entry name" value="XYLOSE OPERON REGULATORY PROTEIN"/>
    <property type="match status" value="1"/>
</dbReference>
<dbReference type="InterPro" id="IPR054031">
    <property type="entry name" value="XylR_PBP1"/>
</dbReference>
<dbReference type="AlphaFoldDB" id="A0A1H4K7K4"/>
<dbReference type="Pfam" id="PF12833">
    <property type="entry name" value="HTH_18"/>
    <property type="match status" value="1"/>
</dbReference>
<dbReference type="CDD" id="cd01543">
    <property type="entry name" value="PBP1_XylR"/>
    <property type="match status" value="1"/>
</dbReference>
<protein>
    <submittedName>
        <fullName evidence="6">LacI family transcriptional regulator</fullName>
    </submittedName>
</protein>
<dbReference type="GO" id="GO:0000976">
    <property type="term" value="F:transcription cis-regulatory region binding"/>
    <property type="evidence" value="ECO:0007669"/>
    <property type="project" value="TreeGrafter"/>
</dbReference>
<dbReference type="InterPro" id="IPR018060">
    <property type="entry name" value="HTH_AraC"/>
</dbReference>
<evidence type="ECO:0000256" key="2">
    <source>
        <dbReference type="ARBA" id="ARBA00023125"/>
    </source>
</evidence>
<keyword evidence="2" id="KW-0238">DNA-binding</keyword>